<dbReference type="Pfam" id="PF00512">
    <property type="entry name" value="HisKA"/>
    <property type="match status" value="1"/>
</dbReference>
<evidence type="ECO:0000256" key="3">
    <source>
        <dbReference type="ARBA" id="ARBA00012438"/>
    </source>
</evidence>
<feature type="transmembrane region" description="Helical" evidence="9">
    <location>
        <begin position="44"/>
        <end position="65"/>
    </location>
</feature>
<dbReference type="Gene3D" id="3.30.450.20">
    <property type="entry name" value="PAS domain"/>
    <property type="match status" value="1"/>
</dbReference>
<dbReference type="InterPro" id="IPR000014">
    <property type="entry name" value="PAS"/>
</dbReference>
<dbReference type="EMBL" id="LT622870">
    <property type="protein sequence ID" value="SCW22716.1"/>
    <property type="molecule type" value="Genomic_DNA"/>
</dbReference>
<evidence type="ECO:0000259" key="10">
    <source>
        <dbReference type="PROSITE" id="PS50109"/>
    </source>
</evidence>
<dbReference type="PANTHER" id="PTHR43711">
    <property type="entry name" value="TWO-COMPONENT HISTIDINE KINASE"/>
    <property type="match status" value="1"/>
</dbReference>
<keyword evidence="9" id="KW-1133">Transmembrane helix</keyword>
<dbReference type="PROSITE" id="PS50109">
    <property type="entry name" value="HIS_KIN"/>
    <property type="match status" value="1"/>
</dbReference>
<dbReference type="InterPro" id="IPR005467">
    <property type="entry name" value="His_kinase_dom"/>
</dbReference>
<feature type="domain" description="PAS" evidence="11">
    <location>
        <begin position="270"/>
        <end position="340"/>
    </location>
</feature>
<dbReference type="RefSeq" id="YP_009314462.1">
    <property type="nucleotide sequence ID" value="NC_031662.1"/>
</dbReference>
<dbReference type="Gene3D" id="1.10.287.130">
    <property type="match status" value="1"/>
</dbReference>
<dbReference type="InterPro" id="IPR036097">
    <property type="entry name" value="HisK_dim/P_sf"/>
</dbReference>
<dbReference type="SMART" id="SM00388">
    <property type="entry name" value="HisKA"/>
    <property type="match status" value="1"/>
</dbReference>
<keyword evidence="9" id="KW-0812">Transmembrane</keyword>
<proteinExistence type="predicted"/>
<evidence type="ECO:0000256" key="1">
    <source>
        <dbReference type="ARBA" id="ARBA00000085"/>
    </source>
</evidence>
<dbReference type="SUPFAM" id="SSF55785">
    <property type="entry name" value="PYP-like sensor domain (PAS domain)"/>
    <property type="match status" value="1"/>
</dbReference>
<evidence type="ECO:0000256" key="8">
    <source>
        <dbReference type="ARBA" id="ARBA00069102"/>
    </source>
</evidence>
<dbReference type="CDD" id="cd06225">
    <property type="entry name" value="HAMP"/>
    <property type="match status" value="1"/>
</dbReference>
<dbReference type="PROSITE" id="PS50885">
    <property type="entry name" value="HAMP"/>
    <property type="match status" value="1"/>
</dbReference>
<evidence type="ECO:0000259" key="12">
    <source>
        <dbReference type="PROSITE" id="PS50885"/>
    </source>
</evidence>
<evidence type="ECO:0000256" key="4">
    <source>
        <dbReference type="ARBA" id="ARBA00022553"/>
    </source>
</evidence>
<dbReference type="InterPro" id="IPR004358">
    <property type="entry name" value="Sig_transdc_His_kin-like_C"/>
</dbReference>
<keyword evidence="13" id="KW-0150">Chloroplast</keyword>
<evidence type="ECO:0000256" key="6">
    <source>
        <dbReference type="ARBA" id="ARBA00022777"/>
    </source>
</evidence>
<dbReference type="FunFam" id="1.10.287.130:FF:000001">
    <property type="entry name" value="Two-component sensor histidine kinase"/>
    <property type="match status" value="1"/>
</dbReference>
<dbReference type="InterPro" id="IPR003660">
    <property type="entry name" value="HAMP_dom"/>
</dbReference>
<dbReference type="PROSITE" id="PS50112">
    <property type="entry name" value="PAS"/>
    <property type="match status" value="1"/>
</dbReference>
<dbReference type="GO" id="GO:0031969">
    <property type="term" value="C:chloroplast membrane"/>
    <property type="evidence" value="ECO:0007669"/>
    <property type="project" value="UniProtKB-SubCell"/>
</dbReference>
<keyword evidence="7" id="KW-0902">Two-component regulatory system</keyword>
<keyword evidence="5" id="KW-0808">Transferase</keyword>
<accession>A0A1G4NW27</accession>
<dbReference type="SUPFAM" id="SSF55874">
    <property type="entry name" value="ATPase domain of HSP90 chaperone/DNA topoisomerase II/histidine kinase"/>
    <property type="match status" value="1"/>
</dbReference>
<keyword evidence="4" id="KW-0597">Phosphoprotein</keyword>
<dbReference type="GO" id="GO:0006355">
    <property type="term" value="P:regulation of DNA-templated transcription"/>
    <property type="evidence" value="ECO:0007669"/>
    <property type="project" value="InterPro"/>
</dbReference>
<dbReference type="Pfam" id="PF00989">
    <property type="entry name" value="PAS"/>
    <property type="match status" value="1"/>
</dbReference>
<dbReference type="InterPro" id="IPR003661">
    <property type="entry name" value="HisK_dim/P_dom"/>
</dbReference>
<evidence type="ECO:0000259" key="11">
    <source>
        <dbReference type="PROSITE" id="PS50112"/>
    </source>
</evidence>
<dbReference type="SUPFAM" id="SSF47384">
    <property type="entry name" value="Homodimeric domain of signal transducing histidine kinase"/>
    <property type="match status" value="1"/>
</dbReference>
<dbReference type="InterPro" id="IPR036890">
    <property type="entry name" value="HATPase_C_sf"/>
</dbReference>
<evidence type="ECO:0000256" key="5">
    <source>
        <dbReference type="ARBA" id="ARBA00022679"/>
    </source>
</evidence>
<keyword evidence="6" id="KW-0418">Kinase</keyword>
<feature type="domain" description="Histidine kinase" evidence="10">
    <location>
        <begin position="405"/>
        <end position="632"/>
    </location>
</feature>
<dbReference type="GeneID" id="30000993"/>
<comment type="subcellular location">
    <subcellularLocation>
        <location evidence="2">Plastid</location>
        <location evidence="2">Chloroplast membrane</location>
        <topology evidence="2">Multi-pass membrane protein</topology>
    </subcellularLocation>
</comment>
<gene>
    <name evidence="13" type="primary">dfr</name>
    <name evidence="13" type="ORF">J0256_49</name>
</gene>
<dbReference type="EC" id="2.7.13.3" evidence="3"/>
<geneLocation type="chloroplast" evidence="13"/>
<evidence type="ECO:0000256" key="9">
    <source>
        <dbReference type="SAM" id="Phobius"/>
    </source>
</evidence>
<dbReference type="CDD" id="cd00082">
    <property type="entry name" value="HisKA"/>
    <property type="match status" value="1"/>
</dbReference>
<reference evidence="13" key="1">
    <citation type="submission" date="2016-10" db="EMBL/GenBank/DDBJ databases">
        <title>Chloroplast genomes as a tool to resolve red algal phylogenies: a case study in the Nemaliales.</title>
        <authorList>
            <person name="Costa J.F."/>
            <person name="Lin S.M."/>
            <person name="Macaya E.C."/>
            <person name="Fernandez-Garcia C."/>
            <person name="Verbruggen H."/>
        </authorList>
    </citation>
    <scope>NUCLEOTIDE SEQUENCE</scope>
    <source>
        <strain evidence="13">J.0256</strain>
    </source>
</reference>
<dbReference type="InterPro" id="IPR035965">
    <property type="entry name" value="PAS-like_dom_sf"/>
</dbReference>
<comment type="catalytic activity">
    <reaction evidence="1">
        <text>ATP + protein L-histidine = ADP + protein N-phospho-L-histidine.</text>
        <dbReference type="EC" id="2.7.13.3"/>
    </reaction>
</comment>
<name>A0A1G4NW27_9FLOR</name>
<reference evidence="13" key="2">
    <citation type="submission" date="2016-10" db="EMBL/GenBank/DDBJ databases">
        <authorList>
            <person name="de Groot N.N."/>
        </authorList>
    </citation>
    <scope>NUCLEOTIDE SEQUENCE</scope>
    <source>
        <strain evidence="13">J.0256</strain>
    </source>
</reference>
<keyword evidence="13" id="KW-0934">Plastid</keyword>
<evidence type="ECO:0000256" key="2">
    <source>
        <dbReference type="ARBA" id="ARBA00004508"/>
    </source>
</evidence>
<dbReference type="InterPro" id="IPR013767">
    <property type="entry name" value="PAS_fold"/>
</dbReference>
<dbReference type="SMART" id="SM00387">
    <property type="entry name" value="HATPase_c"/>
    <property type="match status" value="1"/>
</dbReference>
<sequence length="635" mass="73011">MFKYVGNHFYCLNLYVRLLVFITLAFSLLMSSIIYIILDNIQKYLIIDYISFIKNLVAVFTSYVLSITQLEVVDYLKTTVEQIYLAVPDLQYIMLLKGSDSIILFYPETEYLTVYENFKSCLMTDTLHILPNLYNQICQVSYMSEEHSMQIIHIAVPVTDINNQDVYLYTELKYNINSIFISSSVQWIILSVFLAIWLICIIAIILNFLIVQKSTLCLSEAINKLAAGNFQTRIVGQYSFGLVDIVADFNDMAERLEMYEKNNVEQLILEKSKLETLVSIIADGVILLDKELRIIFINQSASKIFKFLKSCIIGTYLSNYLPHDINEQLMPMLKEIIKRQNDFTQNSNTKNLNLRLKSDSTKTLHLVITAVLDAECQVLTGVGIIIQDITNQIGLNEAKTQFISNVSHELRTPLFNIRSFLETLSEYRDSLTEKQKVEFLEIANQETQRLTCLVNDVLDLSRLESDFLDLLELIEFHEIVPPVIQTSQLRAKNKKVQLCFQICPQVFTVNGYPNLITQVLSNLIGNSLKFTGIDGRILLKVYSVKLQTVDKHISSNKIRIEIIDEGTGIDEFDQNRIFDRFVRLENNVHTLEGTGLGLSIVKNIVEKHKSHIHVYSELGLGSSFWFDLYMLEKKN</sequence>
<dbReference type="GO" id="GO:0000155">
    <property type="term" value="F:phosphorelay sensor kinase activity"/>
    <property type="evidence" value="ECO:0007669"/>
    <property type="project" value="InterPro"/>
</dbReference>
<dbReference type="Gene3D" id="6.10.340.10">
    <property type="match status" value="1"/>
</dbReference>
<dbReference type="Gene3D" id="3.30.565.10">
    <property type="entry name" value="Histidine kinase-like ATPase, C-terminal domain"/>
    <property type="match status" value="1"/>
</dbReference>
<dbReference type="InterPro" id="IPR003594">
    <property type="entry name" value="HATPase_dom"/>
</dbReference>
<dbReference type="PANTHER" id="PTHR43711:SF13">
    <property type="entry name" value="DRUG SENSORY PROTEIN A"/>
    <property type="match status" value="1"/>
</dbReference>
<organism evidence="13">
    <name type="scientific">Liagoropsis maxima</name>
    <dbReference type="NCBI Taxonomy" id="1653392"/>
    <lineage>
        <taxon>Eukaryota</taxon>
        <taxon>Rhodophyta</taxon>
        <taxon>Florideophyceae</taxon>
        <taxon>Nemaliophycidae</taxon>
        <taxon>Nemaliales</taxon>
        <taxon>Liagoraceae</taxon>
        <taxon>Liagoropsis</taxon>
    </lineage>
</organism>
<feature type="domain" description="HAMP" evidence="12">
    <location>
        <begin position="218"/>
        <end position="261"/>
    </location>
</feature>
<feature type="transmembrane region" description="Helical" evidence="9">
    <location>
        <begin position="187"/>
        <end position="210"/>
    </location>
</feature>
<dbReference type="Pfam" id="PF02518">
    <property type="entry name" value="HATPase_c"/>
    <property type="match status" value="1"/>
</dbReference>
<protein>
    <recommendedName>
        <fullName evidence="8">Uncharacterized sensor-like histidine kinase ycf26</fullName>
        <ecNumber evidence="3">2.7.13.3</ecNumber>
    </recommendedName>
</protein>
<evidence type="ECO:0000313" key="13">
    <source>
        <dbReference type="EMBL" id="SCW22716.1"/>
    </source>
</evidence>
<evidence type="ECO:0000256" key="7">
    <source>
        <dbReference type="ARBA" id="ARBA00023012"/>
    </source>
</evidence>
<keyword evidence="9" id="KW-0472">Membrane</keyword>
<dbReference type="AlphaFoldDB" id="A0A1G4NW27"/>
<dbReference type="CDD" id="cd00130">
    <property type="entry name" value="PAS"/>
    <property type="match status" value="1"/>
</dbReference>
<dbReference type="InterPro" id="IPR050736">
    <property type="entry name" value="Sensor_HK_Regulatory"/>
</dbReference>
<feature type="transmembrane region" description="Helical" evidence="9">
    <location>
        <begin position="12"/>
        <end position="38"/>
    </location>
</feature>
<dbReference type="SMART" id="SM00091">
    <property type="entry name" value="PAS"/>
    <property type="match status" value="1"/>
</dbReference>
<dbReference type="PRINTS" id="PR00344">
    <property type="entry name" value="BCTRLSENSOR"/>
</dbReference>